<dbReference type="EMBL" id="AOSK01000059">
    <property type="protein sequence ID" value="EYD76118.1"/>
    <property type="molecule type" value="Genomic_DNA"/>
</dbReference>
<accession>A0A017HPQ3</accession>
<comment type="caution">
    <text evidence="1">The sequence shown here is derived from an EMBL/GenBank/DDBJ whole genome shotgun (WGS) entry which is preliminary data.</text>
</comment>
<name>A0A017HPQ3_9RHOB</name>
<organism evidence="1 2">
    <name type="scientific">Rubellimicrobium mesophilum DSM 19309</name>
    <dbReference type="NCBI Taxonomy" id="442562"/>
    <lineage>
        <taxon>Bacteria</taxon>
        <taxon>Pseudomonadati</taxon>
        <taxon>Pseudomonadota</taxon>
        <taxon>Alphaproteobacteria</taxon>
        <taxon>Rhodobacterales</taxon>
        <taxon>Roseobacteraceae</taxon>
        <taxon>Rubellimicrobium</taxon>
    </lineage>
</organism>
<proteinExistence type="predicted"/>
<dbReference type="HOGENOM" id="CLU_2587556_0_0_5"/>
<dbReference type="STRING" id="442562.Rumeso_02307"/>
<gene>
    <name evidence="1" type="ORF">Rumeso_02307</name>
</gene>
<evidence type="ECO:0000313" key="2">
    <source>
        <dbReference type="Proteomes" id="UP000019666"/>
    </source>
</evidence>
<protein>
    <submittedName>
        <fullName evidence="1">Site-specific recombinase XerC</fullName>
    </submittedName>
</protein>
<dbReference type="Proteomes" id="UP000019666">
    <property type="component" value="Unassembled WGS sequence"/>
</dbReference>
<sequence>MLVRHGMSLSLTPEEMKAWSQNLGHSDVLTTFTSYGQVPTHRQGELIRGLKQSGTGADNGQPSEMELLEALVARVKSRGI</sequence>
<reference evidence="1 2" key="1">
    <citation type="submission" date="2013-02" db="EMBL/GenBank/DDBJ databases">
        <authorList>
            <person name="Fiebig A."/>
            <person name="Goeker M."/>
            <person name="Klenk H.-P.P."/>
        </authorList>
    </citation>
    <scope>NUCLEOTIDE SEQUENCE [LARGE SCALE GENOMIC DNA]</scope>
    <source>
        <strain evidence="1 2">DSM 19309</strain>
    </source>
</reference>
<dbReference type="PATRIC" id="fig|442562.3.peg.2278"/>
<keyword evidence="2" id="KW-1185">Reference proteome</keyword>
<dbReference type="AlphaFoldDB" id="A0A017HPQ3"/>
<evidence type="ECO:0000313" key="1">
    <source>
        <dbReference type="EMBL" id="EYD76118.1"/>
    </source>
</evidence>